<dbReference type="GO" id="GO:0016020">
    <property type="term" value="C:membrane"/>
    <property type="evidence" value="ECO:0007669"/>
    <property type="project" value="UniProtKB-SubCell"/>
</dbReference>
<dbReference type="Gene3D" id="3.10.250.10">
    <property type="entry name" value="SRCR-like domain"/>
    <property type="match status" value="2"/>
</dbReference>
<name>A0A2B4R4X7_STYPI</name>
<dbReference type="InterPro" id="IPR008266">
    <property type="entry name" value="Tyr_kinase_AS"/>
</dbReference>
<comment type="caution">
    <text evidence="17">The sequence shown here is derived from an EMBL/GenBank/DDBJ whole genome shotgun (WGS) entry which is preliminary data.</text>
</comment>
<dbReference type="InterPro" id="IPR000719">
    <property type="entry name" value="Prot_kinase_dom"/>
</dbReference>
<feature type="domain" description="Protein kinase" evidence="14">
    <location>
        <begin position="1245"/>
        <end position="1482"/>
    </location>
</feature>
<evidence type="ECO:0000256" key="9">
    <source>
        <dbReference type="ARBA" id="ARBA00023180"/>
    </source>
</evidence>
<dbReference type="InterPro" id="IPR007110">
    <property type="entry name" value="Ig-like_dom"/>
</dbReference>
<dbReference type="InterPro" id="IPR036179">
    <property type="entry name" value="Ig-like_dom_sf"/>
</dbReference>
<dbReference type="Gene3D" id="1.10.510.10">
    <property type="entry name" value="Transferase(Phosphotransferase) domain 1"/>
    <property type="match status" value="1"/>
</dbReference>
<evidence type="ECO:0000256" key="11">
    <source>
        <dbReference type="PROSITE-ProRule" id="PRU00196"/>
    </source>
</evidence>
<keyword evidence="9" id="KW-0325">Glycoprotein</keyword>
<feature type="non-terminal residue" evidence="17">
    <location>
        <position position="1"/>
    </location>
</feature>
<dbReference type="SUPFAM" id="SSF56112">
    <property type="entry name" value="Protein kinase-like (PK-like)"/>
    <property type="match status" value="1"/>
</dbReference>
<proteinExistence type="predicted"/>
<feature type="domain" description="Ig-like" evidence="16">
    <location>
        <begin position="664"/>
        <end position="754"/>
    </location>
</feature>
<dbReference type="OrthoDB" id="5985519at2759"/>
<dbReference type="SUPFAM" id="SSF82895">
    <property type="entry name" value="TSP-1 type 1 repeat"/>
    <property type="match status" value="2"/>
</dbReference>
<dbReference type="InterPro" id="IPR003598">
    <property type="entry name" value="Ig_sub2"/>
</dbReference>
<dbReference type="Pfam" id="PF00530">
    <property type="entry name" value="SRCR"/>
    <property type="match status" value="1"/>
</dbReference>
<dbReference type="GO" id="GO:0007399">
    <property type="term" value="P:nervous system development"/>
    <property type="evidence" value="ECO:0007669"/>
    <property type="project" value="UniProtKB-ARBA"/>
</dbReference>
<feature type="domain" description="Ig-like" evidence="16">
    <location>
        <begin position="313"/>
        <end position="387"/>
    </location>
</feature>
<comment type="caution">
    <text evidence="11">Lacks conserved residue(s) required for the propagation of feature annotation.</text>
</comment>
<evidence type="ECO:0000256" key="7">
    <source>
        <dbReference type="ARBA" id="ARBA00023157"/>
    </source>
</evidence>
<keyword evidence="18" id="KW-1185">Reference proteome</keyword>
<evidence type="ECO:0000256" key="8">
    <source>
        <dbReference type="ARBA" id="ARBA00023170"/>
    </source>
</evidence>
<dbReference type="SMART" id="SM00408">
    <property type="entry name" value="IGc2"/>
    <property type="match status" value="11"/>
</dbReference>
<evidence type="ECO:0000256" key="13">
    <source>
        <dbReference type="SAM" id="Phobius"/>
    </source>
</evidence>
<dbReference type="Pfam" id="PF00090">
    <property type="entry name" value="TSP_1"/>
    <property type="match status" value="2"/>
</dbReference>
<evidence type="ECO:0000259" key="14">
    <source>
        <dbReference type="PROSITE" id="PS50011"/>
    </source>
</evidence>
<dbReference type="InterPro" id="IPR013106">
    <property type="entry name" value="Ig_V-set"/>
</dbReference>
<feature type="domain" description="Ig-like" evidence="16">
    <location>
        <begin position="853"/>
        <end position="934"/>
    </location>
</feature>
<keyword evidence="7 11" id="KW-1015">Disulfide bond</keyword>
<dbReference type="PRINTS" id="PR00258">
    <property type="entry name" value="SPERACTRCPTR"/>
</dbReference>
<keyword evidence="2 13" id="KW-0812">Transmembrane</keyword>
<dbReference type="PROSITE" id="PS50011">
    <property type="entry name" value="PROTEIN_KINASE_DOM"/>
    <property type="match status" value="1"/>
</dbReference>
<feature type="region of interest" description="Disordered" evidence="12">
    <location>
        <begin position="1276"/>
        <end position="1318"/>
    </location>
</feature>
<dbReference type="InterPro" id="IPR001190">
    <property type="entry name" value="SRCR"/>
</dbReference>
<dbReference type="InterPro" id="IPR003599">
    <property type="entry name" value="Ig_sub"/>
</dbReference>
<dbReference type="FunFam" id="2.20.100.10:FF:000002">
    <property type="entry name" value="Unc-5 netrin receptor C"/>
    <property type="match status" value="1"/>
</dbReference>
<keyword evidence="5 13" id="KW-1133">Transmembrane helix</keyword>
<feature type="domain" description="Ig-like" evidence="16">
    <location>
        <begin position="582"/>
        <end position="663"/>
    </location>
</feature>
<evidence type="ECO:0000256" key="10">
    <source>
        <dbReference type="ARBA" id="ARBA00023319"/>
    </source>
</evidence>
<dbReference type="Proteomes" id="UP000225706">
    <property type="component" value="Unassembled WGS sequence"/>
</dbReference>
<keyword evidence="8" id="KW-0675">Receptor</keyword>
<dbReference type="InterPro" id="IPR013098">
    <property type="entry name" value="Ig_I-set"/>
</dbReference>
<keyword evidence="3" id="KW-0732">Signal</keyword>
<dbReference type="PROSITE" id="PS00109">
    <property type="entry name" value="PROTEIN_KINASE_TYR"/>
    <property type="match status" value="1"/>
</dbReference>
<feature type="disulfide bond" evidence="11">
    <location>
        <begin position="277"/>
        <end position="287"/>
    </location>
</feature>
<feature type="region of interest" description="Disordered" evidence="12">
    <location>
        <begin position="1454"/>
        <end position="1482"/>
    </location>
</feature>
<sequence length="1482" mass="164797">DGGWSSWGSWGRCSVTCGGGSQRRYRSCTNPPREWPGEDCQGLRRMNQPCNTNPCPVNGSWNEWSAWSICSKTVSGIQIRFRECSNPEPAYGGENCDGSRAVVRQCNNTSSCREEFPLRFTTEGNPSVGTMEIYTNSSWQKLCISNWNKAEEDLMCMAMGYSNSSYYGRWYEDSDNESETSINYNCTTILTKCGEHFSNKLQLCKVPVRLNGANVEYGGRVEVFYKGKWGKICANGWDFNDVKVICRQLGFEEALAEFIGSDVEGENITTVMFDVSCTGNEVELASCTRSDGKLHVPGQCQGDGKGSQALCQPKNKQVMGKKELFFDIGSNENLHCSILNKTSFAMWIINGKKMQNRTSPSERVKTKKDGELVIENVQLSDGGTYECHRLEYVQYYTVYINARFTENTQGEQSLITDMFGIINCSAEGKPPPLIIWSKQGRNLLLYGGRFSQIPSGSLRIDPVQPEDNGTYICTMKQNKGPNRVTSTHKNILVSVIVRPEVSVSGASNLIREGDNVTLTCKIIQGQPQPQITWLKNNTLKGNTKFLSLNNIKKEDAGLYSCEVKNSGGSSTGNIYITVKVPPHLSPDLKNHSVPLNSTFTSTCYVRGDPPVSVNWTKNGEALGNNNTLVIKWVTFDDEGIYKCAAENVAGKNDTTFWIDVTVSPQILLSPVKQSVIDGDPVNFTCHASGVPTPKVTWTFAGGKLPFGISQTNFEGDSFVESFLEMPNTAKEMEGLYECTAENKADKISSSVTLQVFEKPTSQIRPNPHPILTPGEELTLNCIVNKATVNITWKKDGDPIKGRAVIDTTLYETTSSLPISLVVEEDSGEYSCEARNKPGILAHSTVTIIVKLPPQLNSGLKNRSVTLNSTFTTPCFVKGSPPVSVNWTRNGEVLGNNNTLFINHVTFDDEGFYECVAENLAGKANLYFWIDVTVSPRILLSPVNQSVIVGDPVNFTCHASGVPTPKVMWTFNSDKLESGINQSNFERDVFVESFLEMLQTTKEMEGTYKCTAENKANTASSSATLQVFGRLNDNNDNNDSDTSDSDDDDEFNNEKPTVELSPKPYPTLTSGDELRLTCIVNKATVNITWKKDGDEMKKREDIFTQFEEKKGYLHIAKVVEEDSGIYSCEARNRLGNVARSNVTINVNSARSPSLVWYYIVGSMAAVIVILLVCWYFWKCRRTVSPRILLSPVNQSVIVGDPVSFTCRASGVPTPKVMWTFNSGKLQSGINQSNFERDLFVESFLEMLQTTKEMEGTYECTAENKANTTSSFATLQVFGRSNDNNDNNDNDDSDTSDSDDDDEFNNEKPTVELSPKPYPTLTSGDELRLTCIVNKATVNITWKKDGEEIKKREDIFTQFEEKKGYLHIAKVVEEDSGVYSCEARKRLGNVASSNIIHRDLAARNVLLDNNYVCKVTDFGMAYQNFKYGHGNAKKTYLHLLDMGSYDTTKYSRVEDLGDEDAEPKARPTMNAAAKRLGKWASDRR</sequence>
<dbReference type="GO" id="GO:0004672">
    <property type="term" value="F:protein kinase activity"/>
    <property type="evidence" value="ECO:0007669"/>
    <property type="project" value="InterPro"/>
</dbReference>
<evidence type="ECO:0000259" key="15">
    <source>
        <dbReference type="PROSITE" id="PS50287"/>
    </source>
</evidence>
<feature type="domain" description="Ig-like" evidence="16">
    <location>
        <begin position="409"/>
        <end position="485"/>
    </location>
</feature>
<dbReference type="FunFam" id="2.60.40.10:FF:000032">
    <property type="entry name" value="palladin isoform X1"/>
    <property type="match status" value="3"/>
</dbReference>
<dbReference type="PROSITE" id="PS50092">
    <property type="entry name" value="TSP1"/>
    <property type="match status" value="2"/>
</dbReference>
<feature type="domain" description="Ig-like" evidence="16">
    <location>
        <begin position="1184"/>
        <end position="1274"/>
    </location>
</feature>
<feature type="domain" description="Ig-like" evidence="16">
    <location>
        <begin position="935"/>
        <end position="1025"/>
    </location>
</feature>
<feature type="domain" description="SRCR" evidence="15">
    <location>
        <begin position="118"/>
        <end position="164"/>
    </location>
</feature>
<dbReference type="InterPro" id="IPR001245">
    <property type="entry name" value="Ser-Thr/Tyr_kinase_cat_dom"/>
</dbReference>
<dbReference type="Pfam" id="PF07679">
    <property type="entry name" value="I-set"/>
    <property type="match status" value="2"/>
</dbReference>
<reference evidence="18" key="1">
    <citation type="journal article" date="2017" name="bioRxiv">
        <title>Comparative analysis of the genomes of Stylophora pistillata and Acropora digitifera provides evidence for extensive differences between species of corals.</title>
        <authorList>
            <person name="Voolstra C.R."/>
            <person name="Li Y."/>
            <person name="Liew Y.J."/>
            <person name="Baumgarten S."/>
            <person name="Zoccola D."/>
            <person name="Flot J.-F."/>
            <person name="Tambutte S."/>
            <person name="Allemand D."/>
            <person name="Aranda M."/>
        </authorList>
    </citation>
    <scope>NUCLEOTIDE SEQUENCE [LARGE SCALE GENOMIC DNA]</scope>
</reference>
<dbReference type="GO" id="GO:0005524">
    <property type="term" value="F:ATP binding"/>
    <property type="evidence" value="ECO:0007669"/>
    <property type="project" value="InterPro"/>
</dbReference>
<keyword evidence="6 13" id="KW-0472">Membrane</keyword>
<evidence type="ECO:0000313" key="18">
    <source>
        <dbReference type="Proteomes" id="UP000225706"/>
    </source>
</evidence>
<dbReference type="SMART" id="SM00406">
    <property type="entry name" value="IGv"/>
    <property type="match status" value="3"/>
</dbReference>
<comment type="subcellular location">
    <subcellularLocation>
        <location evidence="1">Membrane</location>
        <topology evidence="1">Single-pass membrane protein</topology>
    </subcellularLocation>
</comment>
<dbReference type="Pfam" id="PF07714">
    <property type="entry name" value="PK_Tyr_Ser-Thr"/>
    <property type="match status" value="1"/>
</dbReference>
<dbReference type="CDD" id="cd00096">
    <property type="entry name" value="Ig"/>
    <property type="match status" value="6"/>
</dbReference>
<dbReference type="PANTHER" id="PTHR10075">
    <property type="entry name" value="BASIGIN RELATED"/>
    <property type="match status" value="1"/>
</dbReference>
<feature type="compositionally biased region" description="Acidic residues" evidence="12">
    <location>
        <begin position="1284"/>
        <end position="1302"/>
    </location>
</feature>
<evidence type="ECO:0000259" key="16">
    <source>
        <dbReference type="PROSITE" id="PS50835"/>
    </source>
</evidence>
<dbReference type="FunFam" id="3.10.250.10:FF:000016">
    <property type="entry name" value="Scavenger receptor cysteine-rich protein type 12"/>
    <property type="match status" value="1"/>
</dbReference>
<feature type="compositionally biased region" description="Acidic residues" evidence="12">
    <location>
        <begin position="1035"/>
        <end position="1050"/>
    </location>
</feature>
<evidence type="ECO:0000256" key="3">
    <source>
        <dbReference type="ARBA" id="ARBA00022729"/>
    </source>
</evidence>
<dbReference type="Gene3D" id="2.20.100.10">
    <property type="entry name" value="Thrombospondin type-1 (TSP1) repeat"/>
    <property type="match status" value="2"/>
</dbReference>
<dbReference type="InterPro" id="IPR036383">
    <property type="entry name" value="TSP1_rpt_sf"/>
</dbReference>
<feature type="domain" description="Ig-like" evidence="16">
    <location>
        <begin position="1307"/>
        <end position="1395"/>
    </location>
</feature>
<evidence type="ECO:0000256" key="5">
    <source>
        <dbReference type="ARBA" id="ARBA00022989"/>
    </source>
</evidence>
<dbReference type="InterPro" id="IPR013783">
    <property type="entry name" value="Ig-like_fold"/>
</dbReference>
<dbReference type="PANTHER" id="PTHR10075:SF103">
    <property type="entry name" value="ROUNDABOUT HOMOLOG 4"/>
    <property type="match status" value="1"/>
</dbReference>
<dbReference type="SUPFAM" id="SSF48726">
    <property type="entry name" value="Immunoglobulin"/>
    <property type="match status" value="11"/>
</dbReference>
<accession>A0A2B4R4X7</accession>
<keyword evidence="4" id="KW-0677">Repeat</keyword>
<dbReference type="InterPro" id="IPR000884">
    <property type="entry name" value="TSP1_rpt"/>
</dbReference>
<evidence type="ECO:0000313" key="17">
    <source>
        <dbReference type="EMBL" id="PFX11869.1"/>
    </source>
</evidence>
<dbReference type="InterPro" id="IPR011009">
    <property type="entry name" value="Kinase-like_dom_sf"/>
</dbReference>
<evidence type="ECO:0000256" key="4">
    <source>
        <dbReference type="ARBA" id="ARBA00022737"/>
    </source>
</evidence>
<dbReference type="SUPFAM" id="SSF56487">
    <property type="entry name" value="SRCR-like"/>
    <property type="match status" value="2"/>
</dbReference>
<feature type="region of interest" description="Disordered" evidence="12">
    <location>
        <begin position="1028"/>
        <end position="1068"/>
    </location>
</feature>
<dbReference type="SMART" id="SM00409">
    <property type="entry name" value="IG"/>
    <property type="match status" value="11"/>
</dbReference>
<feature type="domain" description="Ig-like" evidence="16">
    <location>
        <begin position="1055"/>
        <end position="1144"/>
    </location>
</feature>
<organism evidence="17 18">
    <name type="scientific">Stylophora pistillata</name>
    <name type="common">Smooth cauliflower coral</name>
    <dbReference type="NCBI Taxonomy" id="50429"/>
    <lineage>
        <taxon>Eukaryota</taxon>
        <taxon>Metazoa</taxon>
        <taxon>Cnidaria</taxon>
        <taxon>Anthozoa</taxon>
        <taxon>Hexacorallia</taxon>
        <taxon>Scleractinia</taxon>
        <taxon>Astrocoeniina</taxon>
        <taxon>Pocilloporidae</taxon>
        <taxon>Stylophora</taxon>
    </lineage>
</organism>
<dbReference type="PROSITE" id="PS50835">
    <property type="entry name" value="IG_LIKE"/>
    <property type="match status" value="11"/>
</dbReference>
<evidence type="ECO:0000256" key="1">
    <source>
        <dbReference type="ARBA" id="ARBA00004167"/>
    </source>
</evidence>
<evidence type="ECO:0000256" key="6">
    <source>
        <dbReference type="ARBA" id="ARBA00023136"/>
    </source>
</evidence>
<protein>
    <submittedName>
        <fullName evidence="17">Hemicentin-1</fullName>
    </submittedName>
</protein>
<dbReference type="SMART" id="SM00209">
    <property type="entry name" value="TSP1"/>
    <property type="match status" value="2"/>
</dbReference>
<gene>
    <name evidence="17" type="primary">HMCN1</name>
    <name evidence="17" type="ORF">AWC38_SpisGene24265</name>
</gene>
<dbReference type="Pfam" id="PF13927">
    <property type="entry name" value="Ig_3"/>
    <property type="match status" value="8"/>
</dbReference>
<evidence type="ECO:0000256" key="2">
    <source>
        <dbReference type="ARBA" id="ARBA00022692"/>
    </source>
</evidence>
<keyword evidence="10" id="KW-0393">Immunoglobulin domain</keyword>
<feature type="transmembrane region" description="Helical" evidence="13">
    <location>
        <begin position="1154"/>
        <end position="1176"/>
    </location>
</feature>
<evidence type="ECO:0000256" key="12">
    <source>
        <dbReference type="SAM" id="MobiDB-lite"/>
    </source>
</evidence>
<dbReference type="PROSITE" id="PS50287">
    <property type="entry name" value="SRCR_2"/>
    <property type="match status" value="2"/>
</dbReference>
<feature type="domain" description="SRCR" evidence="15">
    <location>
        <begin position="208"/>
        <end position="312"/>
    </location>
</feature>
<dbReference type="InterPro" id="IPR036772">
    <property type="entry name" value="SRCR-like_dom_sf"/>
</dbReference>
<feature type="domain" description="Ig-like" evidence="16">
    <location>
        <begin position="499"/>
        <end position="577"/>
    </location>
</feature>
<dbReference type="SMART" id="SM00202">
    <property type="entry name" value="SR"/>
    <property type="match status" value="1"/>
</dbReference>
<feature type="domain" description="Ig-like" evidence="16">
    <location>
        <begin position="759"/>
        <end position="846"/>
    </location>
</feature>
<dbReference type="Gene3D" id="2.60.40.10">
    <property type="entry name" value="Immunoglobulins"/>
    <property type="match status" value="11"/>
</dbReference>
<dbReference type="FunFam" id="2.20.100.10:FF:000001">
    <property type="entry name" value="semaphorin-5A isoform X1"/>
    <property type="match status" value="1"/>
</dbReference>
<dbReference type="EMBL" id="LSMT01001797">
    <property type="protein sequence ID" value="PFX11869.1"/>
    <property type="molecule type" value="Genomic_DNA"/>
</dbReference>